<dbReference type="PANTHER" id="PTHR46623:SF6">
    <property type="entry name" value="ALPHA_BETA-HYDROLASES SUPERFAMILY PROTEIN"/>
    <property type="match status" value="1"/>
</dbReference>
<proteinExistence type="predicted"/>
<dbReference type="Gene3D" id="3.40.50.1820">
    <property type="entry name" value="alpha/beta hydrolase"/>
    <property type="match status" value="1"/>
</dbReference>
<dbReference type="Proteomes" id="UP001589613">
    <property type="component" value="Unassembled WGS sequence"/>
</dbReference>
<name>A0ABV5V0X6_9MICO</name>
<dbReference type="Pfam" id="PF01738">
    <property type="entry name" value="DLH"/>
    <property type="match status" value="1"/>
</dbReference>
<dbReference type="EMBL" id="JBHMAX010000010">
    <property type="protein sequence ID" value="MFB9731400.1"/>
    <property type="molecule type" value="Genomic_DNA"/>
</dbReference>
<evidence type="ECO:0000313" key="2">
    <source>
        <dbReference type="EMBL" id="MFB9731400.1"/>
    </source>
</evidence>
<dbReference type="EC" id="3.1.-.-" evidence="2"/>
<dbReference type="SUPFAM" id="SSF53474">
    <property type="entry name" value="alpha/beta-Hydrolases"/>
    <property type="match status" value="1"/>
</dbReference>
<dbReference type="InterPro" id="IPR029058">
    <property type="entry name" value="AB_hydrolase_fold"/>
</dbReference>
<reference evidence="2 3" key="1">
    <citation type="submission" date="2024-09" db="EMBL/GenBank/DDBJ databases">
        <authorList>
            <person name="Sun Q."/>
            <person name="Mori K."/>
        </authorList>
    </citation>
    <scope>NUCLEOTIDE SEQUENCE [LARGE SCALE GENOMIC DNA]</scope>
    <source>
        <strain evidence="2 3">JCM 12763</strain>
    </source>
</reference>
<dbReference type="GO" id="GO:0016787">
    <property type="term" value="F:hydrolase activity"/>
    <property type="evidence" value="ECO:0007669"/>
    <property type="project" value="UniProtKB-KW"/>
</dbReference>
<organism evidence="2 3">
    <name type="scientific">Ornithinimicrobium kibberense</name>
    <dbReference type="NCBI Taxonomy" id="282060"/>
    <lineage>
        <taxon>Bacteria</taxon>
        <taxon>Bacillati</taxon>
        <taxon>Actinomycetota</taxon>
        <taxon>Actinomycetes</taxon>
        <taxon>Micrococcales</taxon>
        <taxon>Ornithinimicrobiaceae</taxon>
        <taxon>Ornithinimicrobium</taxon>
    </lineage>
</organism>
<evidence type="ECO:0000259" key="1">
    <source>
        <dbReference type="Pfam" id="PF01738"/>
    </source>
</evidence>
<sequence length="250" mass="26363">MIEPVPHEIPTADGALPGLLWLPEGASADAPVPGLVLVQEIFGLSDYVRSRGADLAALGYAVLAPQIFGRLDPPVVAVEDDDPDVLGTAMGLVGQVDWELAARDVLGARDALVAMPEVDDLAVGLVGFCFGGGLAFDVAARAAQAQTPVAALVSFYGSALPGLLDRAGHVTCPSLHVFGTADSYIPMEQVEQIREAVTAGGTREQVRFELHEGAGHAFDNPNPMFHHERASREAWAQAEEFLAEHLPTGR</sequence>
<protein>
    <submittedName>
        <fullName evidence="2">Dienelactone hydrolase family protein</fullName>
        <ecNumber evidence="2">3.1.-.-</ecNumber>
    </submittedName>
</protein>
<dbReference type="RefSeq" id="WP_141337206.1">
    <property type="nucleotide sequence ID" value="NZ_JBHMAX010000010.1"/>
</dbReference>
<dbReference type="InterPro" id="IPR002925">
    <property type="entry name" value="Dienelactn_hydro"/>
</dbReference>
<evidence type="ECO:0000313" key="3">
    <source>
        <dbReference type="Proteomes" id="UP001589613"/>
    </source>
</evidence>
<dbReference type="PANTHER" id="PTHR46623">
    <property type="entry name" value="CARBOXYMETHYLENEBUTENOLIDASE-RELATED"/>
    <property type="match status" value="1"/>
</dbReference>
<accession>A0ABV5V0X6</accession>
<comment type="caution">
    <text evidence="2">The sequence shown here is derived from an EMBL/GenBank/DDBJ whole genome shotgun (WGS) entry which is preliminary data.</text>
</comment>
<keyword evidence="2" id="KW-0378">Hydrolase</keyword>
<gene>
    <name evidence="2" type="ORF">ACFFN0_05035</name>
</gene>
<dbReference type="InterPro" id="IPR051049">
    <property type="entry name" value="Dienelactone_hydrolase-like"/>
</dbReference>
<feature type="domain" description="Dienelactone hydrolase" evidence="1">
    <location>
        <begin position="26"/>
        <end position="245"/>
    </location>
</feature>
<keyword evidence="3" id="KW-1185">Reference proteome</keyword>